<evidence type="ECO:0000256" key="1">
    <source>
        <dbReference type="ARBA" id="ARBA00022484"/>
    </source>
</evidence>
<dbReference type="InterPro" id="IPR043502">
    <property type="entry name" value="DNA/RNA_pol_sf"/>
</dbReference>
<name>A0A2S1PH12_9VIRU</name>
<keyword evidence="1" id="KW-0696">RNA-directed RNA polymerase</keyword>
<reference evidence="7" key="1">
    <citation type="submission" date="2017-06" db="EMBL/GenBank/DDBJ databases">
        <title>Molecular Identification and Characterization of Two Rubber Dandelion Amalgaviruses.</title>
        <authorList>
            <person name="Debat H.J."/>
            <person name="Cornish K."/>
        </authorList>
    </citation>
    <scope>NUCLEOTIDE SEQUENCE</scope>
    <source>
        <strain evidence="7">OH</strain>
    </source>
</reference>
<evidence type="ECO:0000256" key="3">
    <source>
        <dbReference type="ARBA" id="ARBA00022695"/>
    </source>
</evidence>
<dbReference type="EMBL" id="MF197379">
    <property type="protein sequence ID" value="AWH55632.1"/>
    <property type="molecule type" value="Genomic_RNA"/>
</dbReference>
<accession>A0A2S1PH12</accession>
<dbReference type="GO" id="GO:0039694">
    <property type="term" value="P:viral RNA genome replication"/>
    <property type="evidence" value="ECO:0007669"/>
    <property type="project" value="InterPro"/>
</dbReference>
<keyword evidence="2" id="KW-0808">Transferase</keyword>
<evidence type="ECO:0000256" key="5">
    <source>
        <dbReference type="SAM" id="Coils"/>
    </source>
</evidence>
<keyword evidence="3" id="KW-0548">Nucleotidyltransferase</keyword>
<dbReference type="PROSITE" id="PS50507">
    <property type="entry name" value="RDRP_SSRNA_POS"/>
    <property type="match status" value="1"/>
</dbReference>
<dbReference type="Pfam" id="PF00680">
    <property type="entry name" value="RdRP_1"/>
    <property type="match status" value="1"/>
</dbReference>
<evidence type="ECO:0000256" key="4">
    <source>
        <dbReference type="ARBA" id="ARBA00022953"/>
    </source>
</evidence>
<feature type="coiled-coil region" evidence="5">
    <location>
        <begin position="147"/>
        <end position="174"/>
    </location>
</feature>
<dbReference type="InterPro" id="IPR007094">
    <property type="entry name" value="RNA-dir_pol_PSvirus"/>
</dbReference>
<dbReference type="SUPFAM" id="SSF56672">
    <property type="entry name" value="DNA/RNA polymerases"/>
    <property type="match status" value="1"/>
</dbReference>
<keyword evidence="4" id="KW-0693">Viral RNA replication</keyword>
<feature type="domain" description="RdRp catalytic" evidence="6">
    <location>
        <begin position="594"/>
        <end position="719"/>
    </location>
</feature>
<sequence>MEFVLEKTPAEEQAMLVEKAAPLIAFHFPASIFTRDAAIDAGYTFKSFLKHVTSVARYAESDQLRAICRLGIKHDIFELHQECSIDQFVRFSDFLKSKEGQAALQGVAIQTKLQKRAGTTFTPKDVALEQIFSIMRQDFHAAMKEEGAAFQKVLAELRLQIKKVEKEWEDRQAEIRAAFNPVSVYQEPSEKDIGVEAYAAYEKEAGLKNMVAKPKASGGLEYAIQNYGPQISRTRVVEFANLPEHHEGFFGYMKQRVLQFVPSSTPSRKRHSSISWLPRVEEKLLSLPKTRRWALSSMCPVGLPPTPELRPSCFPLSDLISEEVMNRKAQVGVRVGNRLVKGLRQGRSIAKTLASTRIQVLQPIREVKMRAIPTARSKWESALRRIIGGGSMRSWQKDSDMMRGGGDVADAVLLLGTAVDESPERLLRGLFSPEFARKVLLLPSGLEVPDGLEMCRMKNFNEEATAGPFLRAFGVKGKYGLKGVLEEEMWWYYDAFARGELTPEQMPHFGARVGFRSKLLAGKKFNEKVAAGEPLGRAVMMLDALEQAASSPLYNVISAYTSRRRLEAACGFKNGVIKASSDWPKVWEEVKKAQVIVELDWKKFDRERPAEDIDFIIDVVIGCFSPQSSRERRLLEGYRLMMRRALVERLVIMDDGGVFGIDGMVPSGSLWTGWLDTALNILYIRAACVEAGCAPLSFSPMCAGDDNLTLFYSDREDSVLLRIKGLLNRWFRAGIGDDDFIIHRPPFHVIKQQAVFPPGTDLSHGTSAIIHLAKWVEFDGELEIDLDSGKSHRWEYVFKGKPKFLSNYWLLEGQPIRPTTDNLEKLLWPEGIHDDLDDYQAALTAMVVDNVWNHHLVNHMMMRYVIIQQLRRMMFIRGADDDICFWATLREKGGGVIPYPQVAPWRRGSSQKRMEDYPETRSWIEDFSSFVQGVTSLYSRDCEGGIDSWQFMKIIRCEGHVGEGQYGNDLTRWLTFLSENPCTKYLKAVRGLRRGPVAKVGEPEHLQAVGDAFGVLREALLSGRMEGEGSFAIWVSDRLIGNNVNV</sequence>
<evidence type="ECO:0000256" key="2">
    <source>
        <dbReference type="ARBA" id="ARBA00022679"/>
    </source>
</evidence>
<protein>
    <submittedName>
        <fullName evidence="7">Fusion protein</fullName>
    </submittedName>
</protein>
<evidence type="ECO:0000259" key="6">
    <source>
        <dbReference type="PROSITE" id="PS50507"/>
    </source>
</evidence>
<dbReference type="GO" id="GO:0003968">
    <property type="term" value="F:RNA-directed RNA polymerase activity"/>
    <property type="evidence" value="ECO:0007669"/>
    <property type="project" value="UniProtKB-KW"/>
</dbReference>
<dbReference type="GO" id="GO:0006351">
    <property type="term" value="P:DNA-templated transcription"/>
    <property type="evidence" value="ECO:0007669"/>
    <property type="project" value="InterPro"/>
</dbReference>
<proteinExistence type="predicted"/>
<organism evidence="7">
    <name type="scientific">Rubber dandelion latent virus 2</name>
    <dbReference type="NCBI Taxonomy" id="2175278"/>
    <lineage>
        <taxon>Viruses</taxon>
        <taxon>Riboviria</taxon>
        <taxon>Orthornavirae</taxon>
        <taxon>Pisuviricota</taxon>
        <taxon>Duplopiviricetes</taxon>
        <taxon>Durnavirales</taxon>
        <taxon>Amalgaviridae</taxon>
    </lineage>
</organism>
<evidence type="ECO:0000313" key="7">
    <source>
        <dbReference type="EMBL" id="AWH55632.1"/>
    </source>
</evidence>
<dbReference type="InterPro" id="IPR001205">
    <property type="entry name" value="RNA-dir_pol_C"/>
</dbReference>
<keyword evidence="5" id="KW-0175">Coiled coil</keyword>
<dbReference type="GO" id="GO:0003723">
    <property type="term" value="F:RNA binding"/>
    <property type="evidence" value="ECO:0007669"/>
    <property type="project" value="InterPro"/>
</dbReference>